<accession>A0A4U6TIY8</accession>
<dbReference type="EMBL" id="CM016559">
    <property type="protein sequence ID" value="TKW02401.1"/>
    <property type="molecule type" value="Genomic_DNA"/>
</dbReference>
<dbReference type="Proteomes" id="UP000298652">
    <property type="component" value="Chromosome 8"/>
</dbReference>
<feature type="signal peptide" evidence="1">
    <location>
        <begin position="1"/>
        <end position="24"/>
    </location>
</feature>
<keyword evidence="1" id="KW-0732">Signal</keyword>
<keyword evidence="3" id="KW-1185">Reference proteome</keyword>
<reference evidence="2" key="1">
    <citation type="submission" date="2019-03" db="EMBL/GenBank/DDBJ databases">
        <title>WGS assembly of Setaria viridis.</title>
        <authorList>
            <person name="Huang P."/>
            <person name="Jenkins J."/>
            <person name="Grimwood J."/>
            <person name="Barry K."/>
            <person name="Healey A."/>
            <person name="Mamidi S."/>
            <person name="Sreedasyam A."/>
            <person name="Shu S."/>
            <person name="Feldman M."/>
            <person name="Wu J."/>
            <person name="Yu Y."/>
            <person name="Chen C."/>
            <person name="Johnson J."/>
            <person name="Rokhsar D."/>
            <person name="Baxter I."/>
            <person name="Schmutz J."/>
            <person name="Brutnell T."/>
            <person name="Kellogg E."/>
        </authorList>
    </citation>
    <scope>NUCLEOTIDE SEQUENCE [LARGE SCALE GENOMIC DNA]</scope>
</reference>
<dbReference type="AlphaFoldDB" id="A0A4U6TIY8"/>
<dbReference type="Gramene" id="TKW02401">
    <property type="protein sequence ID" value="TKW02401"/>
    <property type="gene ID" value="SEVIR_8G241400v2"/>
</dbReference>
<evidence type="ECO:0000313" key="2">
    <source>
        <dbReference type="EMBL" id="TKW02401.1"/>
    </source>
</evidence>
<protein>
    <submittedName>
        <fullName evidence="2">Uncharacterized protein</fullName>
    </submittedName>
</protein>
<dbReference type="PROSITE" id="PS51257">
    <property type="entry name" value="PROKAR_LIPOPROTEIN"/>
    <property type="match status" value="1"/>
</dbReference>
<feature type="chain" id="PRO_5020768255" evidence="1">
    <location>
        <begin position="25"/>
        <end position="66"/>
    </location>
</feature>
<name>A0A4U6TIY8_SETVI</name>
<sequence length="66" mass="6633">MAHSAGKNLSAVVLLLVAIAAVAACKRVCLAESSNNVSGECCVFQCWCSTKCTSETVAAASAPTLA</sequence>
<proteinExistence type="predicted"/>
<evidence type="ECO:0000256" key="1">
    <source>
        <dbReference type="SAM" id="SignalP"/>
    </source>
</evidence>
<evidence type="ECO:0000313" key="3">
    <source>
        <dbReference type="Proteomes" id="UP000298652"/>
    </source>
</evidence>
<organism evidence="2 3">
    <name type="scientific">Setaria viridis</name>
    <name type="common">Green bristlegrass</name>
    <name type="synonym">Setaria italica subsp. viridis</name>
    <dbReference type="NCBI Taxonomy" id="4556"/>
    <lineage>
        <taxon>Eukaryota</taxon>
        <taxon>Viridiplantae</taxon>
        <taxon>Streptophyta</taxon>
        <taxon>Embryophyta</taxon>
        <taxon>Tracheophyta</taxon>
        <taxon>Spermatophyta</taxon>
        <taxon>Magnoliopsida</taxon>
        <taxon>Liliopsida</taxon>
        <taxon>Poales</taxon>
        <taxon>Poaceae</taxon>
        <taxon>PACMAD clade</taxon>
        <taxon>Panicoideae</taxon>
        <taxon>Panicodae</taxon>
        <taxon>Paniceae</taxon>
        <taxon>Cenchrinae</taxon>
        <taxon>Setaria</taxon>
    </lineage>
</organism>
<gene>
    <name evidence="2" type="ORF">SEVIR_8G241400v2</name>
</gene>